<evidence type="ECO:0000256" key="1">
    <source>
        <dbReference type="SAM" id="Phobius"/>
    </source>
</evidence>
<feature type="transmembrane region" description="Helical" evidence="1">
    <location>
        <begin position="89"/>
        <end position="108"/>
    </location>
</feature>
<gene>
    <name evidence="2" type="ORF">QQS35_05805</name>
</gene>
<protein>
    <submittedName>
        <fullName evidence="2">Uncharacterized protein</fullName>
    </submittedName>
</protein>
<accession>A0ABT7L288</accession>
<keyword evidence="1" id="KW-1133">Transmembrane helix</keyword>
<reference evidence="2 3" key="1">
    <citation type="submission" date="2023-06" db="EMBL/GenBank/DDBJ databases">
        <title>Aquibacillus rhizosphaerae LR5S19.</title>
        <authorList>
            <person name="Sun J.-Q."/>
        </authorList>
    </citation>
    <scope>NUCLEOTIDE SEQUENCE [LARGE SCALE GENOMIC DNA]</scope>
    <source>
        <strain evidence="2 3">LR5S19</strain>
    </source>
</reference>
<dbReference type="EMBL" id="JASTZU010000020">
    <property type="protein sequence ID" value="MDL4839970.1"/>
    <property type="molecule type" value="Genomic_DNA"/>
</dbReference>
<keyword evidence="1" id="KW-0812">Transmembrane</keyword>
<comment type="caution">
    <text evidence="2">The sequence shown here is derived from an EMBL/GenBank/DDBJ whole genome shotgun (WGS) entry which is preliminary data.</text>
</comment>
<name>A0ABT7L288_9BACI</name>
<organism evidence="2 3">
    <name type="scientific">Aquibacillus rhizosphaerae</name>
    <dbReference type="NCBI Taxonomy" id="3051431"/>
    <lineage>
        <taxon>Bacteria</taxon>
        <taxon>Bacillati</taxon>
        <taxon>Bacillota</taxon>
        <taxon>Bacilli</taxon>
        <taxon>Bacillales</taxon>
        <taxon>Bacillaceae</taxon>
        <taxon>Aquibacillus</taxon>
    </lineage>
</organism>
<keyword evidence="3" id="KW-1185">Reference proteome</keyword>
<proteinExistence type="predicted"/>
<dbReference type="Proteomes" id="UP001235343">
    <property type="component" value="Unassembled WGS sequence"/>
</dbReference>
<evidence type="ECO:0000313" key="2">
    <source>
        <dbReference type="EMBL" id="MDL4839970.1"/>
    </source>
</evidence>
<dbReference type="PROSITE" id="PS51257">
    <property type="entry name" value="PROKAR_LIPOPROTEIN"/>
    <property type="match status" value="1"/>
</dbReference>
<keyword evidence="1" id="KW-0472">Membrane</keyword>
<sequence>MNRQVRYPLVKINPFTINHMHLRNPWMMAWMAACFPGYGHLILCKYFEGYLFIIWEFFINYKIKLNTAIFLSMTGNFQEAQNLINTNWFLLYITVYVFQIWHCMRLTFQLNKFTILARREKAPYKNYSMNWSEINYLYRRNPKHAVYWSAFTPGLGHLYLNHLPTGIFEFIWFVITVYYSNLLPAVNLTMQGNFAEATAVLDPQWLLFIPSVFVYNLYSTYVNGKEYNKYFDVELSRYFEKNYQSHKFQMPNRTPLKVGKD</sequence>
<dbReference type="RefSeq" id="WP_285930970.1">
    <property type="nucleotide sequence ID" value="NZ_JASTZU010000020.1"/>
</dbReference>
<evidence type="ECO:0000313" key="3">
    <source>
        <dbReference type="Proteomes" id="UP001235343"/>
    </source>
</evidence>